<keyword evidence="1" id="KW-0472">Membrane</keyword>
<organism evidence="2 3">
    <name type="scientific">Thorsellia anophelis DSM 18579</name>
    <dbReference type="NCBI Taxonomy" id="1123402"/>
    <lineage>
        <taxon>Bacteria</taxon>
        <taxon>Pseudomonadati</taxon>
        <taxon>Pseudomonadota</taxon>
        <taxon>Gammaproteobacteria</taxon>
        <taxon>Enterobacterales</taxon>
        <taxon>Thorselliaceae</taxon>
        <taxon>Thorsellia</taxon>
    </lineage>
</organism>
<dbReference type="STRING" id="1123402.SAMN02583745_00977"/>
<keyword evidence="1" id="KW-1133">Transmembrane helix</keyword>
<feature type="transmembrane region" description="Helical" evidence="1">
    <location>
        <begin position="103"/>
        <end position="124"/>
    </location>
</feature>
<keyword evidence="1" id="KW-0812">Transmembrane</keyword>
<dbReference type="AlphaFoldDB" id="A0A1I0AM28"/>
<evidence type="ECO:0000313" key="2">
    <source>
        <dbReference type="EMBL" id="SES95434.1"/>
    </source>
</evidence>
<gene>
    <name evidence="2" type="ORF">SAMN02583745_00977</name>
</gene>
<proteinExistence type="predicted"/>
<evidence type="ECO:0000256" key="1">
    <source>
        <dbReference type="SAM" id="Phobius"/>
    </source>
</evidence>
<feature type="transmembrane region" description="Helical" evidence="1">
    <location>
        <begin position="130"/>
        <end position="152"/>
    </location>
</feature>
<sequence length="161" mass="18916">MTNSPSLFARISRINNRRNLIFWLYAVSFIHLATGIFLTQMSDAPFFEFYHLQIERFFWPEGAPGNARQLQIWWMELMGATLQYLSILMLLLVYLGHTLVRPIIWFGLLVAFLVWVPQDIYVSITTRTYFHLIVNIIATITIVPPLIMLIIIDRKKIKNTQ</sequence>
<dbReference type="OrthoDB" id="6996651at2"/>
<name>A0A1I0AM28_9GAMM</name>
<dbReference type="Proteomes" id="UP000242642">
    <property type="component" value="Unassembled WGS sequence"/>
</dbReference>
<reference evidence="3" key="1">
    <citation type="submission" date="2016-10" db="EMBL/GenBank/DDBJ databases">
        <authorList>
            <person name="Varghese N."/>
            <person name="Submissions S."/>
        </authorList>
    </citation>
    <scope>NUCLEOTIDE SEQUENCE [LARGE SCALE GENOMIC DNA]</scope>
    <source>
        <strain evidence="3">DSM 18579</strain>
    </source>
</reference>
<accession>A0A1I0AM28</accession>
<feature type="transmembrane region" description="Helical" evidence="1">
    <location>
        <begin position="72"/>
        <end position="96"/>
    </location>
</feature>
<dbReference type="EMBL" id="FOHV01000006">
    <property type="protein sequence ID" value="SES95434.1"/>
    <property type="molecule type" value="Genomic_DNA"/>
</dbReference>
<feature type="transmembrane region" description="Helical" evidence="1">
    <location>
        <begin position="20"/>
        <end position="39"/>
    </location>
</feature>
<protein>
    <submittedName>
        <fullName evidence="2">Uncharacterized protein</fullName>
    </submittedName>
</protein>
<evidence type="ECO:0000313" key="3">
    <source>
        <dbReference type="Proteomes" id="UP000242642"/>
    </source>
</evidence>
<keyword evidence="3" id="KW-1185">Reference proteome</keyword>
<dbReference type="RefSeq" id="WP_093318253.1">
    <property type="nucleotide sequence ID" value="NZ_FOHV01000006.1"/>
</dbReference>